<dbReference type="SUPFAM" id="SSF50715">
    <property type="entry name" value="Ribosomal protein L25-like"/>
    <property type="match status" value="1"/>
</dbReference>
<evidence type="ECO:0000259" key="3">
    <source>
        <dbReference type="Pfam" id="PF01386"/>
    </source>
</evidence>
<dbReference type="GO" id="GO:0005840">
    <property type="term" value="C:ribosome"/>
    <property type="evidence" value="ECO:0007669"/>
    <property type="project" value="UniProtKB-KW"/>
</dbReference>
<sequence>MEKLNLKVTNRTLTGKKVKSLRNQGVIPMNMFGYGIESQSLQCELSQLNKVLPI</sequence>
<proteinExistence type="predicted"/>
<dbReference type="GO" id="GO:0003735">
    <property type="term" value="F:structural constituent of ribosome"/>
    <property type="evidence" value="ECO:0007669"/>
    <property type="project" value="InterPro"/>
</dbReference>
<organism evidence="4">
    <name type="scientific">marine metagenome</name>
    <dbReference type="NCBI Taxonomy" id="408172"/>
    <lineage>
        <taxon>unclassified sequences</taxon>
        <taxon>metagenomes</taxon>
        <taxon>ecological metagenomes</taxon>
    </lineage>
</organism>
<dbReference type="EMBL" id="UINC01091845">
    <property type="protein sequence ID" value="SVC44931.1"/>
    <property type="molecule type" value="Genomic_DNA"/>
</dbReference>
<evidence type="ECO:0000256" key="1">
    <source>
        <dbReference type="ARBA" id="ARBA00022980"/>
    </source>
</evidence>
<feature type="non-terminal residue" evidence="4">
    <location>
        <position position="54"/>
    </location>
</feature>
<dbReference type="InterPro" id="IPR011035">
    <property type="entry name" value="Ribosomal_bL25/Gln-tRNA_synth"/>
</dbReference>
<dbReference type="InterPro" id="IPR020056">
    <property type="entry name" value="Rbsml_bL25/Gln-tRNA_synth_N"/>
</dbReference>
<feature type="domain" description="Large ribosomal subunit protein bL25 L25" evidence="3">
    <location>
        <begin position="6"/>
        <end position="52"/>
    </location>
</feature>
<dbReference type="InterPro" id="IPR029751">
    <property type="entry name" value="Ribosomal_L25_dom"/>
</dbReference>
<evidence type="ECO:0000313" key="4">
    <source>
        <dbReference type="EMBL" id="SVC44931.1"/>
    </source>
</evidence>
<gene>
    <name evidence="4" type="ORF">METZ01_LOCUS297785</name>
</gene>
<protein>
    <recommendedName>
        <fullName evidence="3">Large ribosomal subunit protein bL25 L25 domain-containing protein</fullName>
    </recommendedName>
</protein>
<dbReference type="Gene3D" id="2.40.240.10">
    <property type="entry name" value="Ribosomal Protein L25, Chain P"/>
    <property type="match status" value="1"/>
</dbReference>
<keyword evidence="2" id="KW-0687">Ribonucleoprotein</keyword>
<dbReference type="AlphaFoldDB" id="A0A382MCF6"/>
<dbReference type="GO" id="GO:1990904">
    <property type="term" value="C:ribonucleoprotein complex"/>
    <property type="evidence" value="ECO:0007669"/>
    <property type="project" value="UniProtKB-KW"/>
</dbReference>
<name>A0A382MCF6_9ZZZZ</name>
<accession>A0A382MCF6</accession>
<dbReference type="Pfam" id="PF01386">
    <property type="entry name" value="Ribosomal_L25p"/>
    <property type="match status" value="1"/>
</dbReference>
<evidence type="ECO:0000256" key="2">
    <source>
        <dbReference type="ARBA" id="ARBA00023274"/>
    </source>
</evidence>
<keyword evidence="1" id="KW-0689">Ribosomal protein</keyword>
<dbReference type="GO" id="GO:0006412">
    <property type="term" value="P:translation"/>
    <property type="evidence" value="ECO:0007669"/>
    <property type="project" value="InterPro"/>
</dbReference>
<reference evidence="4" key="1">
    <citation type="submission" date="2018-05" db="EMBL/GenBank/DDBJ databases">
        <authorList>
            <person name="Lanie J.A."/>
            <person name="Ng W.-L."/>
            <person name="Kazmierczak K.M."/>
            <person name="Andrzejewski T.M."/>
            <person name="Davidsen T.M."/>
            <person name="Wayne K.J."/>
            <person name="Tettelin H."/>
            <person name="Glass J.I."/>
            <person name="Rusch D."/>
            <person name="Podicherti R."/>
            <person name="Tsui H.-C.T."/>
            <person name="Winkler M.E."/>
        </authorList>
    </citation>
    <scope>NUCLEOTIDE SEQUENCE</scope>
</reference>